<accession>A0A803PGE0</accession>
<reference evidence="2" key="2">
    <citation type="submission" date="2021-03" db="UniProtKB">
        <authorList>
            <consortium name="EnsemblPlants"/>
        </authorList>
    </citation>
    <scope>IDENTIFICATION</scope>
</reference>
<reference evidence="2" key="1">
    <citation type="submission" date="2018-11" db="EMBL/GenBank/DDBJ databases">
        <authorList>
            <person name="Grassa J C."/>
        </authorList>
    </citation>
    <scope>NUCLEOTIDE SEQUENCE [LARGE SCALE GENOMIC DNA]</scope>
</reference>
<proteinExistence type="predicted"/>
<evidence type="ECO:0000256" key="1">
    <source>
        <dbReference type="SAM" id="MobiDB-lite"/>
    </source>
</evidence>
<name>A0A803PGE0_CANSA</name>
<organism evidence="2 3">
    <name type="scientific">Cannabis sativa</name>
    <name type="common">Hemp</name>
    <name type="synonym">Marijuana</name>
    <dbReference type="NCBI Taxonomy" id="3483"/>
    <lineage>
        <taxon>Eukaryota</taxon>
        <taxon>Viridiplantae</taxon>
        <taxon>Streptophyta</taxon>
        <taxon>Embryophyta</taxon>
        <taxon>Tracheophyta</taxon>
        <taxon>Spermatophyta</taxon>
        <taxon>Magnoliopsida</taxon>
        <taxon>eudicotyledons</taxon>
        <taxon>Gunneridae</taxon>
        <taxon>Pentapetalae</taxon>
        <taxon>rosids</taxon>
        <taxon>fabids</taxon>
        <taxon>Rosales</taxon>
        <taxon>Cannabaceae</taxon>
        <taxon>Cannabis</taxon>
    </lineage>
</organism>
<dbReference type="EnsemblPlants" id="evm.model.04.2330">
    <property type="protein sequence ID" value="cds.evm.model.04.2330"/>
    <property type="gene ID" value="evm.TU.04.2330"/>
</dbReference>
<feature type="region of interest" description="Disordered" evidence="1">
    <location>
        <begin position="1"/>
        <end position="33"/>
    </location>
</feature>
<dbReference type="AlphaFoldDB" id="A0A803PGE0"/>
<keyword evidence="3" id="KW-1185">Reference proteome</keyword>
<dbReference type="Proteomes" id="UP000596661">
    <property type="component" value="Chromosome 4"/>
</dbReference>
<evidence type="ECO:0000313" key="3">
    <source>
        <dbReference type="Proteomes" id="UP000596661"/>
    </source>
</evidence>
<sequence>MGMGNKFETQKKKPPPANSNQLGSGDDKPRFKLKSGSLIPAKKRLVKTLILDYILKQGFSFFFGKKKPHFSMSNQVFPYPPELDGGNSQN</sequence>
<dbReference type="Gramene" id="evm.model.04.2330">
    <property type="protein sequence ID" value="cds.evm.model.04.2330"/>
    <property type="gene ID" value="evm.TU.04.2330"/>
</dbReference>
<protein>
    <submittedName>
        <fullName evidence="2">Uncharacterized protein</fullName>
    </submittedName>
</protein>
<dbReference type="EMBL" id="UZAU01000407">
    <property type="status" value="NOT_ANNOTATED_CDS"/>
    <property type="molecule type" value="Genomic_DNA"/>
</dbReference>
<evidence type="ECO:0000313" key="2">
    <source>
        <dbReference type="EnsemblPlants" id="cds.evm.model.04.2330"/>
    </source>
</evidence>